<evidence type="ECO:0000256" key="1">
    <source>
        <dbReference type="SAM" id="Phobius"/>
    </source>
</evidence>
<dbReference type="InterPro" id="IPR029787">
    <property type="entry name" value="Nucleotide_cyclase"/>
</dbReference>
<dbReference type="PROSITE" id="PS50883">
    <property type="entry name" value="EAL"/>
    <property type="match status" value="1"/>
</dbReference>
<dbReference type="InterPro" id="IPR000160">
    <property type="entry name" value="GGDEF_dom"/>
</dbReference>
<evidence type="ECO:0000313" key="5">
    <source>
        <dbReference type="Proteomes" id="UP001595621"/>
    </source>
</evidence>
<dbReference type="PANTHER" id="PTHR33121">
    <property type="entry name" value="CYCLIC DI-GMP PHOSPHODIESTERASE PDEF"/>
    <property type="match status" value="1"/>
</dbReference>
<evidence type="ECO:0000259" key="2">
    <source>
        <dbReference type="PROSITE" id="PS50883"/>
    </source>
</evidence>
<dbReference type="CDD" id="cd01948">
    <property type="entry name" value="EAL"/>
    <property type="match status" value="1"/>
</dbReference>
<dbReference type="RefSeq" id="WP_248933876.1">
    <property type="nucleotide sequence ID" value="NZ_JAKILF010000001.1"/>
</dbReference>
<dbReference type="InterPro" id="IPR035919">
    <property type="entry name" value="EAL_sf"/>
</dbReference>
<dbReference type="InterPro" id="IPR043128">
    <property type="entry name" value="Rev_trsase/Diguanyl_cyclase"/>
</dbReference>
<dbReference type="SMART" id="SM00052">
    <property type="entry name" value="EAL"/>
    <property type="match status" value="1"/>
</dbReference>
<dbReference type="Pfam" id="PF00563">
    <property type="entry name" value="EAL"/>
    <property type="match status" value="1"/>
</dbReference>
<feature type="transmembrane region" description="Helical" evidence="1">
    <location>
        <begin position="132"/>
        <end position="151"/>
    </location>
</feature>
<dbReference type="InterPro" id="IPR050706">
    <property type="entry name" value="Cyclic-di-GMP_PDE-like"/>
</dbReference>
<keyword evidence="1" id="KW-0812">Transmembrane</keyword>
<feature type="domain" description="EAL" evidence="2">
    <location>
        <begin position="394"/>
        <end position="632"/>
    </location>
</feature>
<dbReference type="Proteomes" id="UP001595621">
    <property type="component" value="Unassembled WGS sequence"/>
</dbReference>
<name>A0ABV7GGW6_9GAMM</name>
<dbReference type="Gene3D" id="3.20.20.450">
    <property type="entry name" value="EAL domain"/>
    <property type="match status" value="1"/>
</dbReference>
<sequence length="632" mass="72578">MKLTRMLTKKLVSFWIVSLAAVAFLFMLFAFFSYVHLTSRFQQHQVDELQSLLIVERHEQRNEHVKEWLPSILQAYDAQSFDLLEDGKVIYSYRAEQVSGRPVLYLEQLSVEPDLRMRLELPRPFTINTPDWQELSIIGVTLLFLILLVTYGQSWLRKQMMGIEELSSRSQLILAGDYQKAAKAEGNGQPKLINKAITELLNALEDASVERTRFDQFIRTNTFLDPETRVGNRLFLNNRLEALSYQQRMIVSGTLYLIMLEGLETYKKKQGEQELSELLDLVIDGINKVLSLQPNSLLARRASNQFAVVVPQFSLAEADHLAERLLKLCVSQLDMVTRKKARCYIGAAYFREGDPVHQLMEEAEMSLKAAQLQEASNWFMYDKGAVDEEFAKGSVRWRSLLETALAHRRVYAYGQSVVDIDNNVLHTELFSRIKDAQGKMIRANQFVPMANKVGLMPRIERQLIELVLTQVIPKYPDAYFSVNLSLDSLQNKAFVHWLTGYLLEHRAHTQRLIIEISEEVMVRHGDKFKSVLQMIKTMGAKLCVDHVGQDVVSVHYMSEYKVDLMKLHRSIIRQIHLRPENQLFVRSLIGGLYRTNVTVLAEGVELFEEWQTLQILGVSGGQGKFFGSPEAV</sequence>
<dbReference type="SMART" id="SM00267">
    <property type="entry name" value="GGDEF"/>
    <property type="match status" value="1"/>
</dbReference>
<dbReference type="PROSITE" id="PS50887">
    <property type="entry name" value="GGDEF"/>
    <property type="match status" value="1"/>
</dbReference>
<keyword evidence="1" id="KW-1133">Transmembrane helix</keyword>
<reference evidence="5" key="1">
    <citation type="journal article" date="2019" name="Int. J. Syst. Evol. Microbiol.">
        <title>The Global Catalogue of Microorganisms (GCM) 10K type strain sequencing project: providing services to taxonomists for standard genome sequencing and annotation.</title>
        <authorList>
            <consortium name="The Broad Institute Genomics Platform"/>
            <consortium name="The Broad Institute Genome Sequencing Center for Infectious Disease"/>
            <person name="Wu L."/>
            <person name="Ma J."/>
        </authorList>
    </citation>
    <scope>NUCLEOTIDE SEQUENCE [LARGE SCALE GENOMIC DNA]</scope>
    <source>
        <strain evidence="5">KCTC 52277</strain>
    </source>
</reference>
<proteinExistence type="predicted"/>
<feature type="transmembrane region" description="Helical" evidence="1">
    <location>
        <begin position="12"/>
        <end position="35"/>
    </location>
</feature>
<organism evidence="4 5">
    <name type="scientific">Shewanella submarina</name>
    <dbReference type="NCBI Taxonomy" id="2016376"/>
    <lineage>
        <taxon>Bacteria</taxon>
        <taxon>Pseudomonadati</taxon>
        <taxon>Pseudomonadota</taxon>
        <taxon>Gammaproteobacteria</taxon>
        <taxon>Alteromonadales</taxon>
        <taxon>Shewanellaceae</taxon>
        <taxon>Shewanella</taxon>
    </lineage>
</organism>
<keyword evidence="5" id="KW-1185">Reference proteome</keyword>
<gene>
    <name evidence="4" type="primary">csrD</name>
    <name evidence="4" type="ORF">ACFOE0_17460</name>
</gene>
<protein>
    <submittedName>
        <fullName evidence="4">RNase E specificity factor CsrD</fullName>
    </submittedName>
</protein>
<keyword evidence="1" id="KW-0472">Membrane</keyword>
<accession>A0ABV7GGW6</accession>
<evidence type="ECO:0000259" key="3">
    <source>
        <dbReference type="PROSITE" id="PS50887"/>
    </source>
</evidence>
<dbReference type="InterPro" id="IPR001633">
    <property type="entry name" value="EAL_dom"/>
</dbReference>
<comment type="caution">
    <text evidence="4">The sequence shown here is derived from an EMBL/GenBank/DDBJ whole genome shotgun (WGS) entry which is preliminary data.</text>
</comment>
<dbReference type="PANTHER" id="PTHR33121:SF32">
    <property type="entry name" value="RNASE E SPECIFICITY FACTOR CSRD"/>
    <property type="match status" value="1"/>
</dbReference>
<dbReference type="Pfam" id="PF00990">
    <property type="entry name" value="GGDEF"/>
    <property type="match status" value="1"/>
</dbReference>
<dbReference type="NCBIfam" id="NF008281">
    <property type="entry name" value="PRK11059.1"/>
    <property type="match status" value="1"/>
</dbReference>
<evidence type="ECO:0000313" key="4">
    <source>
        <dbReference type="EMBL" id="MFC3139948.1"/>
    </source>
</evidence>
<dbReference type="SUPFAM" id="SSF141868">
    <property type="entry name" value="EAL domain-like"/>
    <property type="match status" value="1"/>
</dbReference>
<dbReference type="Gene3D" id="3.30.70.270">
    <property type="match status" value="1"/>
</dbReference>
<dbReference type="EMBL" id="JBHRTD010000018">
    <property type="protein sequence ID" value="MFC3139948.1"/>
    <property type="molecule type" value="Genomic_DNA"/>
</dbReference>
<dbReference type="SUPFAM" id="SSF55073">
    <property type="entry name" value="Nucleotide cyclase"/>
    <property type="match status" value="1"/>
</dbReference>
<feature type="domain" description="GGDEF" evidence="3">
    <location>
        <begin position="251"/>
        <end position="383"/>
    </location>
</feature>